<accession>A0A1X2DHP1</accession>
<evidence type="ECO:0000256" key="1">
    <source>
        <dbReference type="SAM" id="MobiDB-lite"/>
    </source>
</evidence>
<proteinExistence type="predicted"/>
<organism evidence="2 3">
    <name type="scientific">Mycobacterium riyadhense</name>
    <dbReference type="NCBI Taxonomy" id="486698"/>
    <lineage>
        <taxon>Bacteria</taxon>
        <taxon>Bacillati</taxon>
        <taxon>Actinomycetota</taxon>
        <taxon>Actinomycetes</taxon>
        <taxon>Mycobacteriales</taxon>
        <taxon>Mycobacteriaceae</taxon>
        <taxon>Mycobacterium</taxon>
    </lineage>
</organism>
<gene>
    <name evidence="2" type="ORF">AWC22_09680</name>
</gene>
<feature type="region of interest" description="Disordered" evidence="1">
    <location>
        <begin position="16"/>
        <end position="35"/>
    </location>
</feature>
<comment type="caution">
    <text evidence="2">The sequence shown here is derived from an EMBL/GenBank/DDBJ whole genome shotgun (WGS) entry which is preliminary data.</text>
</comment>
<reference evidence="2 3" key="1">
    <citation type="submission" date="2016-01" db="EMBL/GenBank/DDBJ databases">
        <title>The new phylogeny of the genus Mycobacterium.</title>
        <authorList>
            <person name="Tarcisio F."/>
            <person name="Conor M."/>
            <person name="Antonella G."/>
            <person name="Elisabetta G."/>
            <person name="Giulia F.S."/>
            <person name="Sara T."/>
            <person name="Anna F."/>
            <person name="Clotilde B."/>
            <person name="Roberto B."/>
            <person name="Veronica D.S."/>
            <person name="Fabio R."/>
            <person name="Monica P."/>
            <person name="Olivier J."/>
            <person name="Enrico T."/>
            <person name="Nicola S."/>
        </authorList>
    </citation>
    <scope>NUCLEOTIDE SEQUENCE [LARGE SCALE GENOMIC DNA]</scope>
    <source>
        <strain evidence="2 3">DSM 45176</strain>
    </source>
</reference>
<dbReference type="AlphaFoldDB" id="A0A1X2DHP1"/>
<protein>
    <submittedName>
        <fullName evidence="2">Uncharacterized protein</fullName>
    </submittedName>
</protein>
<dbReference type="EMBL" id="LQPQ01000009">
    <property type="protein sequence ID" value="ORW87219.1"/>
    <property type="molecule type" value="Genomic_DNA"/>
</dbReference>
<name>A0A1X2DHP1_9MYCO</name>
<evidence type="ECO:0000313" key="2">
    <source>
        <dbReference type="EMBL" id="ORW87219.1"/>
    </source>
</evidence>
<dbReference type="STRING" id="486698.AWC22_09680"/>
<sequence>MPATLHRARYPATKMTTATAFPATSGGDLPRGLGRDHPIVAKRSAPGFGSSRWLGSYLTVRA</sequence>
<evidence type="ECO:0000313" key="3">
    <source>
        <dbReference type="Proteomes" id="UP000193087"/>
    </source>
</evidence>
<dbReference type="Proteomes" id="UP000193087">
    <property type="component" value="Unassembled WGS sequence"/>
</dbReference>
<keyword evidence="3" id="KW-1185">Reference proteome</keyword>